<proteinExistence type="predicted"/>
<dbReference type="AlphaFoldDB" id="A0AAV5S6X9"/>
<organism evidence="1 2">
    <name type="scientific">Pristionchus entomophagus</name>
    <dbReference type="NCBI Taxonomy" id="358040"/>
    <lineage>
        <taxon>Eukaryota</taxon>
        <taxon>Metazoa</taxon>
        <taxon>Ecdysozoa</taxon>
        <taxon>Nematoda</taxon>
        <taxon>Chromadorea</taxon>
        <taxon>Rhabditida</taxon>
        <taxon>Rhabditina</taxon>
        <taxon>Diplogasteromorpha</taxon>
        <taxon>Diplogasteroidea</taxon>
        <taxon>Neodiplogasteridae</taxon>
        <taxon>Pristionchus</taxon>
    </lineage>
</organism>
<accession>A0AAV5S6X9</accession>
<evidence type="ECO:0000313" key="1">
    <source>
        <dbReference type="EMBL" id="GMS77947.1"/>
    </source>
</evidence>
<protein>
    <submittedName>
        <fullName evidence="1">Uncharacterized protein</fullName>
    </submittedName>
</protein>
<evidence type="ECO:0000313" key="2">
    <source>
        <dbReference type="Proteomes" id="UP001432027"/>
    </source>
</evidence>
<reference evidence="1" key="1">
    <citation type="submission" date="2023-10" db="EMBL/GenBank/DDBJ databases">
        <title>Genome assembly of Pristionchus species.</title>
        <authorList>
            <person name="Yoshida K."/>
            <person name="Sommer R.J."/>
        </authorList>
    </citation>
    <scope>NUCLEOTIDE SEQUENCE</scope>
    <source>
        <strain evidence="1">RS0144</strain>
    </source>
</reference>
<gene>
    <name evidence="1" type="ORF">PENTCL1PPCAC_122</name>
</gene>
<name>A0AAV5S6X9_9BILA</name>
<sequence>SAQLVPLGEADGAREVVHLHDPLAVRVTGYDFSWRFRVAIVGKFDEERPVALSTHLKRLLECLSRRHH</sequence>
<dbReference type="EMBL" id="BTSX01000001">
    <property type="protein sequence ID" value="GMS77947.1"/>
    <property type="molecule type" value="Genomic_DNA"/>
</dbReference>
<dbReference type="Proteomes" id="UP001432027">
    <property type="component" value="Unassembled WGS sequence"/>
</dbReference>
<feature type="non-terminal residue" evidence="1">
    <location>
        <position position="1"/>
    </location>
</feature>
<feature type="non-terminal residue" evidence="1">
    <location>
        <position position="68"/>
    </location>
</feature>
<keyword evidence="2" id="KW-1185">Reference proteome</keyword>
<comment type="caution">
    <text evidence="1">The sequence shown here is derived from an EMBL/GenBank/DDBJ whole genome shotgun (WGS) entry which is preliminary data.</text>
</comment>